<keyword evidence="4" id="KW-1185">Reference proteome</keyword>
<feature type="region of interest" description="Disordered" evidence="1">
    <location>
        <begin position="67"/>
        <end position="93"/>
    </location>
</feature>
<organism evidence="3 4">
    <name type="scientific">Microvirga aerophila</name>
    <dbReference type="NCBI Taxonomy" id="670291"/>
    <lineage>
        <taxon>Bacteria</taxon>
        <taxon>Pseudomonadati</taxon>
        <taxon>Pseudomonadota</taxon>
        <taxon>Alphaproteobacteria</taxon>
        <taxon>Hyphomicrobiales</taxon>
        <taxon>Methylobacteriaceae</taxon>
        <taxon>Microvirga</taxon>
    </lineage>
</organism>
<comment type="caution">
    <text evidence="3">The sequence shown here is derived from an EMBL/GenBank/DDBJ whole genome shotgun (WGS) entry which is preliminary data.</text>
</comment>
<accession>A0A512BPZ4</accession>
<feature type="signal peptide" evidence="2">
    <location>
        <begin position="1"/>
        <end position="21"/>
    </location>
</feature>
<gene>
    <name evidence="3" type="ORF">MAE02_17100</name>
</gene>
<evidence type="ECO:0000256" key="2">
    <source>
        <dbReference type="SAM" id="SignalP"/>
    </source>
</evidence>
<dbReference type="EMBL" id="BJYU01000018">
    <property type="protein sequence ID" value="GEO14014.1"/>
    <property type="molecule type" value="Genomic_DNA"/>
</dbReference>
<dbReference type="Proteomes" id="UP000321085">
    <property type="component" value="Unassembled WGS sequence"/>
</dbReference>
<evidence type="ECO:0000256" key="1">
    <source>
        <dbReference type="SAM" id="MobiDB-lite"/>
    </source>
</evidence>
<dbReference type="RefSeq" id="WP_114186358.1">
    <property type="nucleotide sequence ID" value="NZ_BJYU01000018.1"/>
</dbReference>
<sequence>MTRPLRLALIMLLTGAGVVFAAPVVTNAGKGHVSKVVAPARQANPGGFVLHVDQKTGCVWRVSSETGKRNLDPLPCKRPKSKLAQAERPVTAP</sequence>
<dbReference type="AlphaFoldDB" id="A0A512BPZ4"/>
<proteinExistence type="predicted"/>
<feature type="chain" id="PRO_5021778823" evidence="2">
    <location>
        <begin position="22"/>
        <end position="93"/>
    </location>
</feature>
<evidence type="ECO:0000313" key="4">
    <source>
        <dbReference type="Proteomes" id="UP000321085"/>
    </source>
</evidence>
<keyword evidence="2" id="KW-0732">Signal</keyword>
<reference evidence="3 4" key="1">
    <citation type="submission" date="2019-07" db="EMBL/GenBank/DDBJ databases">
        <title>Whole genome shotgun sequence of Microvirga aerophila NBRC 106136.</title>
        <authorList>
            <person name="Hosoyama A."/>
            <person name="Uohara A."/>
            <person name="Ohji S."/>
            <person name="Ichikawa N."/>
        </authorList>
    </citation>
    <scope>NUCLEOTIDE SEQUENCE [LARGE SCALE GENOMIC DNA]</scope>
    <source>
        <strain evidence="3 4">NBRC 106136</strain>
    </source>
</reference>
<dbReference type="OrthoDB" id="9997851at2"/>
<evidence type="ECO:0000313" key="3">
    <source>
        <dbReference type="EMBL" id="GEO14014.1"/>
    </source>
</evidence>
<protein>
    <submittedName>
        <fullName evidence="3">Uncharacterized protein</fullName>
    </submittedName>
</protein>
<name>A0A512BPZ4_9HYPH</name>